<dbReference type="InterPro" id="IPR003331">
    <property type="entry name" value="UDP_GlcNAc_Epimerase_2_dom"/>
</dbReference>
<feature type="domain" description="UDP-N-acetylglucosamine 2-epimerase" evidence="1">
    <location>
        <begin position="2"/>
        <end position="193"/>
    </location>
</feature>
<dbReference type="AlphaFoldDB" id="X1U5X5"/>
<comment type="caution">
    <text evidence="2">The sequence shown here is derived from an EMBL/GenBank/DDBJ whole genome shotgun (WGS) entry which is preliminary data.</text>
</comment>
<proteinExistence type="predicted"/>
<dbReference type="EMBL" id="BARW01021067">
    <property type="protein sequence ID" value="GAI99006.1"/>
    <property type="molecule type" value="Genomic_DNA"/>
</dbReference>
<evidence type="ECO:0000313" key="2">
    <source>
        <dbReference type="EMBL" id="GAI99006.1"/>
    </source>
</evidence>
<dbReference type="PANTHER" id="PTHR43174:SF1">
    <property type="entry name" value="UDP-N-ACETYLGLUCOSAMINE 2-EPIMERASE"/>
    <property type="match status" value="1"/>
</dbReference>
<dbReference type="Gene3D" id="3.40.50.2000">
    <property type="entry name" value="Glycogen Phosphorylase B"/>
    <property type="match status" value="1"/>
</dbReference>
<protein>
    <recommendedName>
        <fullName evidence="1">UDP-N-acetylglucosamine 2-epimerase domain-containing protein</fullName>
    </recommendedName>
</protein>
<accession>X1U5X5</accession>
<gene>
    <name evidence="2" type="ORF">S12H4_35467</name>
</gene>
<sequence>DGIHLIGDVMLDSFLYFSKIAAEKSKILDDLNISPRKYLVATVHRARNTEVKENLTSIVNSFLDIDERIVFPIHPRTEKYLKQYGLYKSLENAPNMTLIASVGYLDSIILVRNAKKILTDSGGLQKEAYFSKIPCITLDEATGWLETVEDGWNTLVGSDKNRIIKAVRHFQPKGKQSAVFGDGKACEKAVSIISQFG</sequence>
<name>X1U5X5_9ZZZZ</name>
<dbReference type="InterPro" id="IPR029767">
    <property type="entry name" value="WecB-like"/>
</dbReference>
<feature type="non-terminal residue" evidence="2">
    <location>
        <position position="1"/>
    </location>
</feature>
<evidence type="ECO:0000259" key="1">
    <source>
        <dbReference type="Pfam" id="PF02350"/>
    </source>
</evidence>
<dbReference type="PANTHER" id="PTHR43174">
    <property type="entry name" value="UDP-N-ACETYLGLUCOSAMINE 2-EPIMERASE"/>
    <property type="match status" value="1"/>
</dbReference>
<dbReference type="SUPFAM" id="SSF53756">
    <property type="entry name" value="UDP-Glycosyltransferase/glycogen phosphorylase"/>
    <property type="match status" value="1"/>
</dbReference>
<dbReference type="Pfam" id="PF02350">
    <property type="entry name" value="Epimerase_2"/>
    <property type="match status" value="1"/>
</dbReference>
<organism evidence="2">
    <name type="scientific">marine sediment metagenome</name>
    <dbReference type="NCBI Taxonomy" id="412755"/>
    <lineage>
        <taxon>unclassified sequences</taxon>
        <taxon>metagenomes</taxon>
        <taxon>ecological metagenomes</taxon>
    </lineage>
</organism>
<reference evidence="2" key="1">
    <citation type="journal article" date="2014" name="Front. Microbiol.">
        <title>High frequency of phylogenetically diverse reductive dehalogenase-homologous genes in deep subseafloor sedimentary metagenomes.</title>
        <authorList>
            <person name="Kawai M."/>
            <person name="Futagami T."/>
            <person name="Toyoda A."/>
            <person name="Takaki Y."/>
            <person name="Nishi S."/>
            <person name="Hori S."/>
            <person name="Arai W."/>
            <person name="Tsubouchi T."/>
            <person name="Morono Y."/>
            <person name="Uchiyama I."/>
            <person name="Ito T."/>
            <person name="Fujiyama A."/>
            <person name="Inagaki F."/>
            <person name="Takami H."/>
        </authorList>
    </citation>
    <scope>NUCLEOTIDE SEQUENCE</scope>
    <source>
        <strain evidence="2">Expedition CK06-06</strain>
    </source>
</reference>